<dbReference type="Proteomes" id="UP000828048">
    <property type="component" value="Chromosome 12"/>
</dbReference>
<accession>A0ACB7ZCG7</accession>
<organism evidence="1 2">
    <name type="scientific">Vaccinium darrowii</name>
    <dbReference type="NCBI Taxonomy" id="229202"/>
    <lineage>
        <taxon>Eukaryota</taxon>
        <taxon>Viridiplantae</taxon>
        <taxon>Streptophyta</taxon>
        <taxon>Embryophyta</taxon>
        <taxon>Tracheophyta</taxon>
        <taxon>Spermatophyta</taxon>
        <taxon>Magnoliopsida</taxon>
        <taxon>eudicotyledons</taxon>
        <taxon>Gunneridae</taxon>
        <taxon>Pentapetalae</taxon>
        <taxon>asterids</taxon>
        <taxon>Ericales</taxon>
        <taxon>Ericaceae</taxon>
        <taxon>Vaccinioideae</taxon>
        <taxon>Vaccinieae</taxon>
        <taxon>Vaccinium</taxon>
    </lineage>
</organism>
<proteinExistence type="predicted"/>
<sequence length="239" mass="26373">MVPFHLWRPWVSLLDRICKPSMEIDRLLTLLVGESTQAERSGHPFPLTIVFVERKTRSDEVAEALVAQGLHPVALHGGRSQSEREAALQLTRIGKATISTDVFAFGAFILEVACGRRPIQPQRSPKEVVLVDWVFENWKEGAILETSDPRLGGDYLEEEMELVLKLGLLCSASNAATRPSMRQVMQYLDGDVLLPEISHVAASIGIEASSELVMSFPPSVTKSSDHSMSCTESIFNSGR</sequence>
<name>A0ACB7ZCG7_9ERIC</name>
<keyword evidence="2" id="KW-1185">Reference proteome</keyword>
<reference evidence="1 2" key="1">
    <citation type="journal article" date="2021" name="Hortic Res">
        <title>High-quality reference genome and annotation aids understanding of berry development for evergreen blueberry (Vaccinium darrowii).</title>
        <authorList>
            <person name="Yu J."/>
            <person name="Hulse-Kemp A.M."/>
            <person name="Babiker E."/>
            <person name="Staton M."/>
        </authorList>
    </citation>
    <scope>NUCLEOTIDE SEQUENCE [LARGE SCALE GENOMIC DNA]</scope>
    <source>
        <strain evidence="2">cv. NJ 8807/NJ 8810</strain>
        <tissue evidence="1">Young leaf</tissue>
    </source>
</reference>
<protein>
    <submittedName>
        <fullName evidence="1">Uncharacterized protein</fullName>
    </submittedName>
</protein>
<dbReference type="EMBL" id="CM037162">
    <property type="protein sequence ID" value="KAH7863118.1"/>
    <property type="molecule type" value="Genomic_DNA"/>
</dbReference>
<gene>
    <name evidence="1" type="ORF">Vadar_013535</name>
</gene>
<comment type="caution">
    <text evidence="1">The sequence shown here is derived from an EMBL/GenBank/DDBJ whole genome shotgun (WGS) entry which is preliminary data.</text>
</comment>
<evidence type="ECO:0000313" key="1">
    <source>
        <dbReference type="EMBL" id="KAH7863118.1"/>
    </source>
</evidence>
<evidence type="ECO:0000313" key="2">
    <source>
        <dbReference type="Proteomes" id="UP000828048"/>
    </source>
</evidence>